<organism evidence="2 3">
    <name type="scientific">Nocardioides cavernae</name>
    <dbReference type="NCBI Taxonomy" id="1921566"/>
    <lineage>
        <taxon>Bacteria</taxon>
        <taxon>Bacillati</taxon>
        <taxon>Actinomycetota</taxon>
        <taxon>Actinomycetes</taxon>
        <taxon>Propionibacteriales</taxon>
        <taxon>Nocardioidaceae</taxon>
        <taxon>Nocardioides</taxon>
    </lineage>
</organism>
<evidence type="ECO:0000313" key="3">
    <source>
        <dbReference type="Proteomes" id="UP000618818"/>
    </source>
</evidence>
<reference evidence="2 3" key="1">
    <citation type="submission" date="2020-09" db="EMBL/GenBank/DDBJ databases">
        <title>novel species in genus Nocardioides.</title>
        <authorList>
            <person name="Zhang G."/>
        </authorList>
    </citation>
    <scope>NUCLEOTIDE SEQUENCE [LARGE SCALE GENOMIC DNA]</scope>
    <source>
        <strain evidence="2 3">KCTC 39551</strain>
    </source>
</reference>
<gene>
    <name evidence="2" type="ORF">IEZ26_07925</name>
</gene>
<sequence length="474" mass="51535">MTAHLTAYERHAPDPRLVAESLADSVQAVFWLDDVGAAPAYDPLTAPTRADLTVVGGGYLGLWAAVHAKRRDPGRRVVLLEAQTVGWAASGRNGGFCDASLTHGEDNGRSRWPEEHDVLEGLGAANLDAFEADVRDLGLACEWERTGALSVAVEDHQVEWLRDSPAHPDQHFLDREQVRAAIDSPLFLAGGLAADTTALVHPARLALGLARAAADLGVEVHEHSAVTAIRREGDVVEVATDRATVTSDHVVLATGVFPALLRRNRLMTVPVYDYVLVTEPLTAEQRASIGWAGRQGLGDLANQFHYARLTADDRVLWGGYDAVYPAGGRLHPRHEDRPESHERLAAHFLATFPQLEGVRFTHRWAGAIDTSTQFAAFYGTTHGGRVAHAAGFTGLGVGATRWAAEVLLDLLSGRPTERTELRMVRERPVPFPPEPLASAGINLTRWSLDRADHRQGRRNGFLRVLDRAGLGFDS</sequence>
<dbReference type="Proteomes" id="UP000618818">
    <property type="component" value="Unassembled WGS sequence"/>
</dbReference>
<evidence type="ECO:0000259" key="1">
    <source>
        <dbReference type="Pfam" id="PF01266"/>
    </source>
</evidence>
<accession>A0ABR8N8S0</accession>
<dbReference type="InterPro" id="IPR006076">
    <property type="entry name" value="FAD-dep_OxRdtase"/>
</dbReference>
<dbReference type="PANTHER" id="PTHR13847">
    <property type="entry name" value="SARCOSINE DEHYDROGENASE-RELATED"/>
    <property type="match status" value="1"/>
</dbReference>
<dbReference type="SUPFAM" id="SSF51905">
    <property type="entry name" value="FAD/NAD(P)-binding domain"/>
    <property type="match status" value="1"/>
</dbReference>
<proteinExistence type="predicted"/>
<dbReference type="InterPro" id="IPR036188">
    <property type="entry name" value="FAD/NAD-bd_sf"/>
</dbReference>
<evidence type="ECO:0000313" key="2">
    <source>
        <dbReference type="EMBL" id="MBD3924542.1"/>
    </source>
</evidence>
<dbReference type="PANTHER" id="PTHR13847:SF281">
    <property type="entry name" value="FAD DEPENDENT OXIDOREDUCTASE DOMAIN-CONTAINING PROTEIN"/>
    <property type="match status" value="1"/>
</dbReference>
<keyword evidence="3" id="KW-1185">Reference proteome</keyword>
<dbReference type="Gene3D" id="3.50.50.60">
    <property type="entry name" value="FAD/NAD(P)-binding domain"/>
    <property type="match status" value="1"/>
</dbReference>
<protein>
    <submittedName>
        <fullName evidence="2">FAD-binding oxidoreductase</fullName>
    </submittedName>
</protein>
<dbReference type="Gene3D" id="3.30.9.10">
    <property type="entry name" value="D-Amino Acid Oxidase, subunit A, domain 2"/>
    <property type="match status" value="1"/>
</dbReference>
<comment type="caution">
    <text evidence="2">The sequence shown here is derived from an EMBL/GenBank/DDBJ whole genome shotgun (WGS) entry which is preliminary data.</text>
</comment>
<dbReference type="EMBL" id="JACXYZ010000001">
    <property type="protein sequence ID" value="MBD3924542.1"/>
    <property type="molecule type" value="Genomic_DNA"/>
</dbReference>
<name>A0ABR8N8S0_9ACTN</name>
<dbReference type="Pfam" id="PF01266">
    <property type="entry name" value="DAO"/>
    <property type="match status" value="1"/>
</dbReference>
<feature type="domain" description="FAD dependent oxidoreductase" evidence="1">
    <location>
        <begin position="51"/>
        <end position="409"/>
    </location>
</feature>